<dbReference type="Pfam" id="PF01899">
    <property type="entry name" value="MNHE"/>
    <property type="match status" value="1"/>
</dbReference>
<name>A0A919KC88_9ACTN</name>
<evidence type="ECO:0000313" key="9">
    <source>
        <dbReference type="Proteomes" id="UP000636960"/>
    </source>
</evidence>
<sequence length="187" mass="20469">MTDAVTTRTTPSRWRDRVVAAAALVTVWMLLWGVFSWANLISGLLVAAVVLTVFPLPPVTFAGRPRPVGLLRFAGRFLADLVVASVQLAVLAFRFGHRPRSAIIRVPLRVRSDLVLTLTGEAVSLIPGSLIVDTDQASTTLYIHVIGVADRDAVERFRRQVYETEARIVRAIGSAAEISMLAKERLP</sequence>
<evidence type="ECO:0000313" key="8">
    <source>
        <dbReference type="EMBL" id="GIF00887.1"/>
    </source>
</evidence>
<accession>A0A919KC88</accession>
<comment type="similarity">
    <text evidence="2">Belongs to the CPA3 antiporters (TC 2.A.63) subunit E family.</text>
</comment>
<dbReference type="EMBL" id="BOMV01000092">
    <property type="protein sequence ID" value="GIF00887.1"/>
    <property type="molecule type" value="Genomic_DNA"/>
</dbReference>
<keyword evidence="9" id="KW-1185">Reference proteome</keyword>
<keyword evidence="6 7" id="KW-0472">Membrane</keyword>
<dbReference type="InterPro" id="IPR002758">
    <property type="entry name" value="Cation_antiport_E"/>
</dbReference>
<dbReference type="PANTHER" id="PTHR34584:SF1">
    <property type="entry name" value="NA(+)_H(+) ANTIPORTER SUBUNIT E1"/>
    <property type="match status" value="1"/>
</dbReference>
<keyword evidence="3" id="KW-1003">Cell membrane</keyword>
<keyword evidence="4 7" id="KW-0812">Transmembrane</keyword>
<dbReference type="GO" id="GO:0008324">
    <property type="term" value="F:monoatomic cation transmembrane transporter activity"/>
    <property type="evidence" value="ECO:0007669"/>
    <property type="project" value="InterPro"/>
</dbReference>
<comment type="subcellular location">
    <subcellularLocation>
        <location evidence="1">Cell membrane</location>
        <topology evidence="1">Multi-pass membrane protein</topology>
    </subcellularLocation>
</comment>
<feature type="transmembrane region" description="Helical" evidence="7">
    <location>
        <begin position="18"/>
        <end position="35"/>
    </location>
</feature>
<evidence type="ECO:0000256" key="7">
    <source>
        <dbReference type="SAM" id="Phobius"/>
    </source>
</evidence>
<comment type="caution">
    <text evidence="8">The sequence shown here is derived from an EMBL/GenBank/DDBJ whole genome shotgun (WGS) entry which is preliminary data.</text>
</comment>
<evidence type="ECO:0000256" key="5">
    <source>
        <dbReference type="ARBA" id="ARBA00022989"/>
    </source>
</evidence>
<dbReference type="GO" id="GO:0005886">
    <property type="term" value="C:plasma membrane"/>
    <property type="evidence" value="ECO:0007669"/>
    <property type="project" value="UniProtKB-SubCell"/>
</dbReference>
<feature type="transmembrane region" description="Helical" evidence="7">
    <location>
        <begin position="73"/>
        <end position="95"/>
    </location>
</feature>
<proteinExistence type="inferred from homology"/>
<keyword evidence="5 7" id="KW-1133">Transmembrane helix</keyword>
<evidence type="ECO:0000256" key="2">
    <source>
        <dbReference type="ARBA" id="ARBA00006228"/>
    </source>
</evidence>
<dbReference type="RefSeq" id="WP_203789134.1">
    <property type="nucleotide sequence ID" value="NZ_BOMV01000092.1"/>
</dbReference>
<protein>
    <submittedName>
        <fullName evidence="8">Na+/H+ antiporter subunit E</fullName>
    </submittedName>
</protein>
<evidence type="ECO:0000256" key="4">
    <source>
        <dbReference type="ARBA" id="ARBA00022692"/>
    </source>
</evidence>
<dbReference type="NCBIfam" id="NF006521">
    <property type="entry name" value="PRK08965.1-5"/>
    <property type="match status" value="1"/>
</dbReference>
<dbReference type="PANTHER" id="PTHR34584">
    <property type="entry name" value="NA(+)/H(+) ANTIPORTER SUBUNIT E1"/>
    <property type="match status" value="1"/>
</dbReference>
<reference evidence="8" key="1">
    <citation type="submission" date="2021-01" db="EMBL/GenBank/DDBJ databases">
        <title>Whole genome shotgun sequence of Actinoplanes rishiriensis NBRC 108556.</title>
        <authorList>
            <person name="Komaki H."/>
            <person name="Tamura T."/>
        </authorList>
    </citation>
    <scope>NUCLEOTIDE SEQUENCE</scope>
    <source>
        <strain evidence="8">NBRC 108556</strain>
    </source>
</reference>
<evidence type="ECO:0000256" key="1">
    <source>
        <dbReference type="ARBA" id="ARBA00004651"/>
    </source>
</evidence>
<organism evidence="8 9">
    <name type="scientific">Paractinoplanes rishiriensis</name>
    <dbReference type="NCBI Taxonomy" id="1050105"/>
    <lineage>
        <taxon>Bacteria</taxon>
        <taxon>Bacillati</taxon>
        <taxon>Actinomycetota</taxon>
        <taxon>Actinomycetes</taxon>
        <taxon>Micromonosporales</taxon>
        <taxon>Micromonosporaceae</taxon>
        <taxon>Paractinoplanes</taxon>
    </lineage>
</organism>
<gene>
    <name evidence="8" type="ORF">Ari01nite_83510</name>
</gene>
<dbReference type="Proteomes" id="UP000636960">
    <property type="component" value="Unassembled WGS sequence"/>
</dbReference>
<evidence type="ECO:0000256" key="6">
    <source>
        <dbReference type="ARBA" id="ARBA00023136"/>
    </source>
</evidence>
<dbReference type="AlphaFoldDB" id="A0A919KC88"/>
<evidence type="ECO:0000256" key="3">
    <source>
        <dbReference type="ARBA" id="ARBA00022475"/>
    </source>
</evidence>